<keyword evidence="7" id="KW-1185">Reference proteome</keyword>
<keyword evidence="5" id="KW-0472">Membrane</keyword>
<evidence type="ECO:0000256" key="1">
    <source>
        <dbReference type="ARBA" id="ARBA00004651"/>
    </source>
</evidence>
<comment type="subcellular location">
    <subcellularLocation>
        <location evidence="1">Cell membrane</location>
        <topology evidence="1">Multi-pass membrane protein</topology>
    </subcellularLocation>
</comment>
<dbReference type="EMBL" id="CP066776">
    <property type="protein sequence ID" value="QQL45379.1"/>
    <property type="molecule type" value="Genomic_DNA"/>
</dbReference>
<keyword evidence="4" id="KW-1133">Transmembrane helix</keyword>
<dbReference type="PANTHER" id="PTHR30086:SF20">
    <property type="entry name" value="ARGININE EXPORTER PROTEIN ARGO-RELATED"/>
    <property type="match status" value="1"/>
</dbReference>
<keyword evidence="2" id="KW-1003">Cell membrane</keyword>
<proteinExistence type="predicted"/>
<dbReference type="KEGG" id="soa:G3M56_001955"/>
<dbReference type="RefSeq" id="WP_164365218.1">
    <property type="nucleotide sequence ID" value="NZ_CP066776.1"/>
</dbReference>
<evidence type="ECO:0000256" key="5">
    <source>
        <dbReference type="ARBA" id="ARBA00023136"/>
    </source>
</evidence>
<dbReference type="InterPro" id="IPR001123">
    <property type="entry name" value="LeuE-type"/>
</dbReference>
<gene>
    <name evidence="6" type="ORF">G3M56_001955</name>
</gene>
<dbReference type="Proteomes" id="UP000475117">
    <property type="component" value="Chromosome"/>
</dbReference>
<keyword evidence="3" id="KW-0812">Transmembrane</keyword>
<dbReference type="PIRSF" id="PIRSF006324">
    <property type="entry name" value="LeuE"/>
    <property type="match status" value="1"/>
</dbReference>
<sequence>MLTPTSALTFFAACIVLALTPGPDNLFVLSHSVTHGARAGWKIIAGLCCGVLVHTLAVALGVTALLKASPAAMSVLQWGGAAYLAYLAVAEIRSAQANHDTSGSQPKAVSNLWLRGFVMNVTNPKVALFFLAFLPQFVDPSESIPLQITQLGILFALSTLLVFGSIASLAGSIAKRLLAHPSTRKVMHYLSAAVFLGIAVHLVAS</sequence>
<dbReference type="AlphaFoldDB" id="A0A6B3LCQ6"/>
<evidence type="ECO:0000256" key="2">
    <source>
        <dbReference type="ARBA" id="ARBA00022475"/>
    </source>
</evidence>
<dbReference type="GO" id="GO:0015171">
    <property type="term" value="F:amino acid transmembrane transporter activity"/>
    <property type="evidence" value="ECO:0007669"/>
    <property type="project" value="TreeGrafter"/>
</dbReference>
<organism evidence="6 7">
    <name type="scientific">Sulfuriroseicoccus oceanibius</name>
    <dbReference type="NCBI Taxonomy" id="2707525"/>
    <lineage>
        <taxon>Bacteria</taxon>
        <taxon>Pseudomonadati</taxon>
        <taxon>Verrucomicrobiota</taxon>
        <taxon>Verrucomicrobiia</taxon>
        <taxon>Verrucomicrobiales</taxon>
        <taxon>Verrucomicrobiaceae</taxon>
        <taxon>Sulfuriroseicoccus</taxon>
    </lineage>
</organism>
<evidence type="ECO:0000313" key="6">
    <source>
        <dbReference type="EMBL" id="QQL45379.1"/>
    </source>
</evidence>
<evidence type="ECO:0000256" key="4">
    <source>
        <dbReference type="ARBA" id="ARBA00022989"/>
    </source>
</evidence>
<dbReference type="Pfam" id="PF01810">
    <property type="entry name" value="LysE"/>
    <property type="match status" value="1"/>
</dbReference>
<dbReference type="PANTHER" id="PTHR30086">
    <property type="entry name" value="ARGININE EXPORTER PROTEIN ARGO"/>
    <property type="match status" value="1"/>
</dbReference>
<evidence type="ECO:0000256" key="3">
    <source>
        <dbReference type="ARBA" id="ARBA00022692"/>
    </source>
</evidence>
<accession>A0A6B3LCQ6</accession>
<reference evidence="6 7" key="1">
    <citation type="submission" date="2020-12" db="EMBL/GenBank/DDBJ databases">
        <title>Sulforoseuscoccus oceanibium gen. nov., sp. nov., a representative of the phylum Verrucomicrobia with special cytoplasmic membrane, and proposal of Sulforoseuscoccusaceae fam. nov.</title>
        <authorList>
            <person name="Xi F."/>
        </authorList>
    </citation>
    <scope>NUCLEOTIDE SEQUENCE [LARGE SCALE GENOMIC DNA]</scope>
    <source>
        <strain evidence="6 7">T37</strain>
    </source>
</reference>
<name>A0A6B3LCQ6_9BACT</name>
<protein>
    <submittedName>
        <fullName evidence="6">LysE family translocator</fullName>
    </submittedName>
</protein>
<dbReference type="GO" id="GO:0005886">
    <property type="term" value="C:plasma membrane"/>
    <property type="evidence" value="ECO:0007669"/>
    <property type="project" value="UniProtKB-SubCell"/>
</dbReference>
<evidence type="ECO:0000313" key="7">
    <source>
        <dbReference type="Proteomes" id="UP000475117"/>
    </source>
</evidence>